<feature type="compositionally biased region" description="Basic and acidic residues" evidence="6">
    <location>
        <begin position="57"/>
        <end position="71"/>
    </location>
</feature>
<feature type="coiled-coil region" evidence="5">
    <location>
        <begin position="494"/>
        <end position="623"/>
    </location>
</feature>
<reference evidence="7 9" key="2">
    <citation type="journal article" date="2018" name="Plant J.">
        <title>The Physcomitrella patens chromosome-scale assembly reveals moss genome structure and evolution.</title>
        <authorList>
            <person name="Lang D."/>
            <person name="Ullrich K.K."/>
            <person name="Murat F."/>
            <person name="Fuchs J."/>
            <person name="Jenkins J."/>
            <person name="Haas F.B."/>
            <person name="Piednoel M."/>
            <person name="Gundlach H."/>
            <person name="Van Bel M."/>
            <person name="Meyberg R."/>
            <person name="Vives C."/>
            <person name="Morata J."/>
            <person name="Symeonidi A."/>
            <person name="Hiss M."/>
            <person name="Muchero W."/>
            <person name="Kamisugi Y."/>
            <person name="Saleh O."/>
            <person name="Blanc G."/>
            <person name="Decker E.L."/>
            <person name="van Gessel N."/>
            <person name="Grimwood J."/>
            <person name="Hayes R.D."/>
            <person name="Graham S.W."/>
            <person name="Gunter L.E."/>
            <person name="McDaniel S.F."/>
            <person name="Hoernstein S.N.W."/>
            <person name="Larsson A."/>
            <person name="Li F.W."/>
            <person name="Perroud P.F."/>
            <person name="Phillips J."/>
            <person name="Ranjan P."/>
            <person name="Rokshar D.S."/>
            <person name="Rothfels C.J."/>
            <person name="Schneider L."/>
            <person name="Shu S."/>
            <person name="Stevenson D.W."/>
            <person name="Thummler F."/>
            <person name="Tillich M."/>
            <person name="Villarreal Aguilar J.C."/>
            <person name="Widiez T."/>
            <person name="Wong G.K."/>
            <person name="Wymore A."/>
            <person name="Zhang Y."/>
            <person name="Zimmer A.D."/>
            <person name="Quatrano R.S."/>
            <person name="Mayer K.F.X."/>
            <person name="Goodstein D."/>
            <person name="Casacuberta J.M."/>
            <person name="Vandepoele K."/>
            <person name="Reski R."/>
            <person name="Cuming A.C."/>
            <person name="Tuskan G.A."/>
            <person name="Maumus F."/>
            <person name="Salse J."/>
            <person name="Schmutz J."/>
            <person name="Rensing S.A."/>
        </authorList>
    </citation>
    <scope>NUCLEOTIDE SEQUENCE [LARGE SCALE GENOMIC DNA]</scope>
    <source>
        <strain evidence="8 9">cv. Gransden 2004</strain>
    </source>
</reference>
<dbReference type="InterPro" id="IPR032675">
    <property type="entry name" value="LRR_dom_sf"/>
</dbReference>
<reference evidence="8" key="3">
    <citation type="submission" date="2020-12" db="UniProtKB">
        <authorList>
            <consortium name="EnsemblPlants"/>
        </authorList>
    </citation>
    <scope>IDENTIFICATION</scope>
</reference>
<comment type="subcellular location">
    <subcellularLocation>
        <location evidence="1">Cytoplasm</location>
        <location evidence="1">Cytoskeleton</location>
        <location evidence="1">Microtubule organizing center</location>
        <location evidence="1">Centrosome</location>
    </subcellularLocation>
</comment>
<dbReference type="SMART" id="SM00368">
    <property type="entry name" value="LRR_RI"/>
    <property type="match status" value="4"/>
</dbReference>
<dbReference type="GeneID" id="112293459"/>
<dbReference type="AlphaFoldDB" id="A0A2K1J7T3"/>
<name>A0A2K1J7T3_PHYPA</name>
<keyword evidence="9" id="KW-1185">Reference proteome</keyword>
<evidence type="ECO:0000256" key="3">
    <source>
        <dbReference type="ARBA" id="ARBA00023054"/>
    </source>
</evidence>
<evidence type="ECO:0000256" key="2">
    <source>
        <dbReference type="ARBA" id="ARBA00022490"/>
    </source>
</evidence>
<protein>
    <submittedName>
        <fullName evidence="7 8">Uncharacterized protein</fullName>
    </submittedName>
</protein>
<dbReference type="PANTHER" id="PTHR23170:SF3">
    <property type="entry name" value="LEUCINE-RICH REPEAT-CONTAINING PROTEIN 45"/>
    <property type="match status" value="1"/>
</dbReference>
<dbReference type="SUPFAM" id="SSF52047">
    <property type="entry name" value="RNI-like"/>
    <property type="match status" value="1"/>
</dbReference>
<evidence type="ECO:0000313" key="7">
    <source>
        <dbReference type="EMBL" id="PNR37584.1"/>
    </source>
</evidence>
<dbReference type="InterPro" id="IPR001611">
    <property type="entry name" value="Leu-rich_rpt"/>
</dbReference>
<dbReference type="KEGG" id="ppp:112293459"/>
<dbReference type="STRING" id="3218.A0A2K1J7T3"/>
<feature type="region of interest" description="Disordered" evidence="6">
    <location>
        <begin position="37"/>
        <end position="82"/>
    </location>
</feature>
<feature type="coiled-coil region" evidence="5">
    <location>
        <begin position="661"/>
        <end position="702"/>
    </location>
</feature>
<evidence type="ECO:0000313" key="8">
    <source>
        <dbReference type="EnsemblPlants" id="Pp3c16_8820V3.1"/>
    </source>
</evidence>
<evidence type="ECO:0000313" key="9">
    <source>
        <dbReference type="Proteomes" id="UP000006727"/>
    </source>
</evidence>
<dbReference type="Pfam" id="PF13516">
    <property type="entry name" value="LRR_6"/>
    <property type="match status" value="3"/>
</dbReference>
<dbReference type="EnsemblPlants" id="Pp3c16_8820V3.5">
    <property type="protein sequence ID" value="Pp3c16_8820V3.5"/>
    <property type="gene ID" value="Pp3c16_8820"/>
</dbReference>
<dbReference type="PANTHER" id="PTHR23170">
    <property type="entry name" value="NY-REN-58 ANTIGEN"/>
    <property type="match status" value="1"/>
</dbReference>
<proteinExistence type="predicted"/>
<dbReference type="Proteomes" id="UP000006727">
    <property type="component" value="Chromosome 16"/>
</dbReference>
<dbReference type="EMBL" id="ABEU02000016">
    <property type="protein sequence ID" value="PNR37584.1"/>
    <property type="molecule type" value="Genomic_DNA"/>
</dbReference>
<feature type="region of interest" description="Disordered" evidence="6">
    <location>
        <begin position="1"/>
        <end position="24"/>
    </location>
</feature>
<organism evidence="7">
    <name type="scientific">Physcomitrium patens</name>
    <name type="common">Spreading-leaved earth moss</name>
    <name type="synonym">Physcomitrella patens</name>
    <dbReference type="NCBI Taxonomy" id="3218"/>
    <lineage>
        <taxon>Eukaryota</taxon>
        <taxon>Viridiplantae</taxon>
        <taxon>Streptophyta</taxon>
        <taxon>Embryophyta</taxon>
        <taxon>Bryophyta</taxon>
        <taxon>Bryophytina</taxon>
        <taxon>Bryopsida</taxon>
        <taxon>Funariidae</taxon>
        <taxon>Funariales</taxon>
        <taxon>Funariaceae</taxon>
        <taxon>Physcomitrium</taxon>
    </lineage>
</organism>
<keyword evidence="2" id="KW-0963">Cytoplasm</keyword>
<dbReference type="InterPro" id="IPR052116">
    <property type="entry name" value="Centro_Cilium_Assembly"/>
</dbReference>
<dbReference type="Gene3D" id="3.80.10.10">
    <property type="entry name" value="Ribonuclease Inhibitor"/>
    <property type="match status" value="2"/>
</dbReference>
<dbReference type="EnsemblPlants" id="Pp3c16_8820V3.1">
    <property type="protein sequence ID" value="Pp3c16_8820V3.1"/>
    <property type="gene ID" value="Pp3c16_8820"/>
</dbReference>
<feature type="coiled-coil region" evidence="5">
    <location>
        <begin position="757"/>
        <end position="848"/>
    </location>
</feature>
<accession>A0A2K1J7T3</accession>
<gene>
    <name evidence="8" type="primary">LOC112293459</name>
    <name evidence="7" type="ORF">PHYPA_020693</name>
</gene>
<dbReference type="PaxDb" id="3218-PP1S402_23V6.1"/>
<dbReference type="OrthoDB" id="1936518at2759"/>
<evidence type="ECO:0000256" key="6">
    <source>
        <dbReference type="SAM" id="MobiDB-lite"/>
    </source>
</evidence>
<sequence>MHSDPVHGRSVSSSSSGSQASFQRLIWKSDPTMASSRNLLKQVQSSDDSEESSAPAGEKDAHVVVDQRKPPEPSGGFSHSKAKHETELMEFAATQAHQTNSALERVRKSVVIEIKGKAPPGKDGVFALNRDTKCEDFKHEMVNINANAGTDRALDRDELERTRDRALMWETQGSLMHERKDYGSFCQPNLMLPSTLNKMRLIDTKNFLPPYQAWNTSHRGKRVQDRGVMMGVNERMQERRDRCNALQSLDYDARRFKRGATLPASLHQDILRENPVWEMDSKQGGVLKLCHKSFNEDGCESLLRVIKNNEKLVELDLSGCNIYNGDHLAEIVRSSTSLNRLSLEWNSLGLARTGIAAFTSALASNRSLKEVDLRSNRIGPSTAAALAHALQSNLTLTCLDLRWNEIGPSGAAAIMAMLQRNHSLVDVRLVGNGIPPSIQAQIDDLLEKNRTCKLLQGPAPVGPASENRMYPETETGLNSRAIPKEMSDINLERIASLQKELDGLRHEMEACRTELYETQLQKVATDTQLETVRVELKEENLLRKFIEKEAEDLNSQISLSKQQVHDIEEKLTRNEQMVAMKSSALNSEIMEAREKGHQAQIAEAEARRENKHLKDQIARIQAESKARMEATQERAKTDIDYKISIIKRLEADMAQREVKHNEEMESVSAKLSAQIKKLEIARENAIRESERLNAAVMQLETQLAAKEKYFQNEKEAAQKVFDGKTNILKVELATLKNQLEANNHTQQKVKKKHASSVEEYENQISHLTSSITKLEAAKSGLDEEMISMTTEQRKLQERLKAGDSKLREMESKLEAERVKHAQALAHEVAKHLEDRKSLENEVLSTRRQIEVVHQHIKEIQSEQERRKFDTERRVTGAETAVLEWIHQQFSSLKSALIVQHSVAGVG</sequence>
<dbReference type="Gramene" id="Pp3c16_8820V3.5">
    <property type="protein sequence ID" value="Pp3c16_8820V3.5"/>
    <property type="gene ID" value="Pp3c16_8820"/>
</dbReference>
<dbReference type="Gramene" id="Pp3c16_8820V3.1">
    <property type="protein sequence ID" value="Pp3c16_8820V3.1"/>
    <property type="gene ID" value="Pp3c16_8820"/>
</dbReference>
<dbReference type="RefSeq" id="XP_024398668.1">
    <property type="nucleotide sequence ID" value="XM_024542900.2"/>
</dbReference>
<evidence type="ECO:0000256" key="4">
    <source>
        <dbReference type="ARBA" id="ARBA00023212"/>
    </source>
</evidence>
<keyword evidence="4" id="KW-0206">Cytoskeleton</keyword>
<reference evidence="7 9" key="1">
    <citation type="journal article" date="2008" name="Science">
        <title>The Physcomitrella genome reveals evolutionary insights into the conquest of land by plants.</title>
        <authorList>
            <person name="Rensing S."/>
            <person name="Lang D."/>
            <person name="Zimmer A."/>
            <person name="Terry A."/>
            <person name="Salamov A."/>
            <person name="Shapiro H."/>
            <person name="Nishiyama T."/>
            <person name="Perroud P.-F."/>
            <person name="Lindquist E."/>
            <person name="Kamisugi Y."/>
            <person name="Tanahashi T."/>
            <person name="Sakakibara K."/>
            <person name="Fujita T."/>
            <person name="Oishi K."/>
            <person name="Shin-I T."/>
            <person name="Kuroki Y."/>
            <person name="Toyoda A."/>
            <person name="Suzuki Y."/>
            <person name="Hashimoto A."/>
            <person name="Yamaguchi K."/>
            <person name="Sugano A."/>
            <person name="Kohara Y."/>
            <person name="Fujiyama A."/>
            <person name="Anterola A."/>
            <person name="Aoki S."/>
            <person name="Ashton N."/>
            <person name="Barbazuk W.B."/>
            <person name="Barker E."/>
            <person name="Bennetzen J."/>
            <person name="Bezanilla M."/>
            <person name="Blankenship R."/>
            <person name="Cho S.H."/>
            <person name="Dutcher S."/>
            <person name="Estelle M."/>
            <person name="Fawcett J.A."/>
            <person name="Gundlach H."/>
            <person name="Hanada K."/>
            <person name="Heyl A."/>
            <person name="Hicks K.A."/>
            <person name="Hugh J."/>
            <person name="Lohr M."/>
            <person name="Mayer K."/>
            <person name="Melkozernov A."/>
            <person name="Murata T."/>
            <person name="Nelson D."/>
            <person name="Pils B."/>
            <person name="Prigge M."/>
            <person name="Reiss B."/>
            <person name="Renner T."/>
            <person name="Rombauts S."/>
            <person name="Rushton P."/>
            <person name="Sanderfoot A."/>
            <person name="Schween G."/>
            <person name="Shiu S.-H."/>
            <person name="Stueber K."/>
            <person name="Theodoulou F.L."/>
            <person name="Tu H."/>
            <person name="Van de Peer Y."/>
            <person name="Verrier P.J."/>
            <person name="Waters E."/>
            <person name="Wood A."/>
            <person name="Yang L."/>
            <person name="Cove D."/>
            <person name="Cuming A."/>
            <person name="Hasebe M."/>
            <person name="Lucas S."/>
            <person name="Mishler D.B."/>
            <person name="Reski R."/>
            <person name="Grigoriev I."/>
            <person name="Quatrano R.S."/>
            <person name="Boore J.L."/>
        </authorList>
    </citation>
    <scope>NUCLEOTIDE SEQUENCE [LARGE SCALE GENOMIC DNA]</scope>
    <source>
        <strain evidence="8 9">cv. Gransden 2004</strain>
    </source>
</reference>
<feature type="compositionally biased region" description="Low complexity" evidence="6">
    <location>
        <begin position="10"/>
        <end position="21"/>
    </location>
</feature>
<evidence type="ECO:0000256" key="5">
    <source>
        <dbReference type="SAM" id="Coils"/>
    </source>
</evidence>
<evidence type="ECO:0000256" key="1">
    <source>
        <dbReference type="ARBA" id="ARBA00004300"/>
    </source>
</evidence>
<keyword evidence="3 5" id="KW-0175">Coiled coil</keyword>